<accession>A0A2Z5FTH6</accession>
<protein>
    <submittedName>
        <fullName evidence="1">Uncharacterized protein</fullName>
    </submittedName>
</protein>
<dbReference type="KEGG" id="abas:ACPOL_0767"/>
<evidence type="ECO:0000313" key="2">
    <source>
        <dbReference type="Proteomes" id="UP000253606"/>
    </source>
</evidence>
<dbReference type="Proteomes" id="UP000253606">
    <property type="component" value="Chromosome"/>
</dbReference>
<gene>
    <name evidence="1" type="ORF">ACPOL_0767</name>
</gene>
<reference evidence="1 2" key="1">
    <citation type="journal article" date="2018" name="Front. Microbiol.">
        <title>Hydrolytic Capabilities as a Key to Environmental Success: Chitinolytic and Cellulolytic Acidobacteria From Acidic Sub-arctic Soils and Boreal Peatlands.</title>
        <authorList>
            <person name="Belova S.E."/>
            <person name="Ravin N.V."/>
            <person name="Pankratov T.A."/>
            <person name="Rakitin A.L."/>
            <person name="Ivanova A.A."/>
            <person name="Beletsky A.V."/>
            <person name="Mardanov A.V."/>
            <person name="Sinninghe Damste J.S."/>
            <person name="Dedysh S.N."/>
        </authorList>
    </citation>
    <scope>NUCLEOTIDE SEQUENCE [LARGE SCALE GENOMIC DNA]</scope>
    <source>
        <strain evidence="1 2">SBC82</strain>
    </source>
</reference>
<dbReference type="AlphaFoldDB" id="A0A2Z5FTH6"/>
<sequence length="40" mass="4397">MLIKMNAEAGTIEQLPTGLIFKVKNFFNSGLLSGCLRRNA</sequence>
<dbReference type="PROSITE" id="PS51257">
    <property type="entry name" value="PROKAR_LIPOPROTEIN"/>
    <property type="match status" value="1"/>
</dbReference>
<dbReference type="EMBL" id="CP030840">
    <property type="protein sequence ID" value="AXC10128.1"/>
    <property type="molecule type" value="Genomic_DNA"/>
</dbReference>
<name>A0A2Z5FTH6_9BACT</name>
<evidence type="ECO:0000313" key="1">
    <source>
        <dbReference type="EMBL" id="AXC10128.1"/>
    </source>
</evidence>
<keyword evidence="2" id="KW-1185">Reference proteome</keyword>
<organism evidence="1 2">
    <name type="scientific">Acidisarcina polymorpha</name>
    <dbReference type="NCBI Taxonomy" id="2211140"/>
    <lineage>
        <taxon>Bacteria</taxon>
        <taxon>Pseudomonadati</taxon>
        <taxon>Acidobacteriota</taxon>
        <taxon>Terriglobia</taxon>
        <taxon>Terriglobales</taxon>
        <taxon>Acidobacteriaceae</taxon>
        <taxon>Acidisarcina</taxon>
    </lineage>
</organism>
<proteinExistence type="predicted"/>